<dbReference type="Proteomes" id="UP000886520">
    <property type="component" value="Chromosome 20"/>
</dbReference>
<evidence type="ECO:0008006" key="3">
    <source>
        <dbReference type="Google" id="ProtNLM"/>
    </source>
</evidence>
<keyword evidence="2" id="KW-1185">Reference proteome</keyword>
<sequence length="308" mass="35228">MEPVRMTSIRKALNISEVCPLFISGRAYIYKDSEFLFTIVDPIRRRRRNIPLPSHLLQQRHHFDISVMGGMKSKVLIAAGAKKPYCTGRNEGIELMQGGIGWCGGDAIQGAERLDIKTKRWETLPDPHVKRTEAVGVVMGGLFYMIGGCCDFVEISRGTVKHTSLNSGEIWDPASREWTLVPELWPGELFQDRPNGRVAALGGRLYALRRVWMTEMLAEELMYYECASKTWMSMGFAPLDIADRHRYESSCVHLLKMGEELWVIHWWKWLCVAAKPTLFQPLCWWTLPHTFKRGLPLHNGDMVGELHV</sequence>
<organism evidence="1 2">
    <name type="scientific">Adiantum capillus-veneris</name>
    <name type="common">Maidenhair fern</name>
    <dbReference type="NCBI Taxonomy" id="13818"/>
    <lineage>
        <taxon>Eukaryota</taxon>
        <taxon>Viridiplantae</taxon>
        <taxon>Streptophyta</taxon>
        <taxon>Embryophyta</taxon>
        <taxon>Tracheophyta</taxon>
        <taxon>Polypodiopsida</taxon>
        <taxon>Polypodiidae</taxon>
        <taxon>Polypodiales</taxon>
        <taxon>Pteridineae</taxon>
        <taxon>Pteridaceae</taxon>
        <taxon>Vittarioideae</taxon>
        <taxon>Adiantum</taxon>
    </lineage>
</organism>
<dbReference type="PANTHER" id="PTHR46407:SF3">
    <property type="entry name" value="OS02G0208700 PROTEIN"/>
    <property type="match status" value="1"/>
</dbReference>
<evidence type="ECO:0000313" key="1">
    <source>
        <dbReference type="EMBL" id="KAI5063948.1"/>
    </source>
</evidence>
<reference evidence="1" key="1">
    <citation type="submission" date="2021-01" db="EMBL/GenBank/DDBJ databases">
        <title>Adiantum capillus-veneris genome.</title>
        <authorList>
            <person name="Fang Y."/>
            <person name="Liao Q."/>
        </authorList>
    </citation>
    <scope>NUCLEOTIDE SEQUENCE</scope>
    <source>
        <strain evidence="1">H3</strain>
        <tissue evidence="1">Leaf</tissue>
    </source>
</reference>
<name>A0A9D4UAF1_ADICA</name>
<dbReference type="InterPro" id="IPR015915">
    <property type="entry name" value="Kelch-typ_b-propeller"/>
</dbReference>
<dbReference type="InterPro" id="IPR006652">
    <property type="entry name" value="Kelch_1"/>
</dbReference>
<protein>
    <recommendedName>
        <fullName evidence="3">F-box/kelch-repeat protein</fullName>
    </recommendedName>
</protein>
<dbReference type="SUPFAM" id="SSF117281">
    <property type="entry name" value="Kelch motif"/>
    <property type="match status" value="1"/>
</dbReference>
<dbReference type="OrthoDB" id="1979529at2759"/>
<dbReference type="PANTHER" id="PTHR46407">
    <property type="entry name" value="OS02G0208700 PROTEIN"/>
    <property type="match status" value="1"/>
</dbReference>
<dbReference type="GO" id="GO:2000762">
    <property type="term" value="P:regulation of phenylpropanoid metabolic process"/>
    <property type="evidence" value="ECO:0007669"/>
    <property type="project" value="InterPro"/>
</dbReference>
<dbReference type="Gene3D" id="2.120.10.80">
    <property type="entry name" value="Kelch-type beta propeller"/>
    <property type="match status" value="1"/>
</dbReference>
<comment type="caution">
    <text evidence="1">The sequence shown here is derived from an EMBL/GenBank/DDBJ whole genome shotgun (WGS) entry which is preliminary data.</text>
</comment>
<evidence type="ECO:0000313" key="2">
    <source>
        <dbReference type="Proteomes" id="UP000886520"/>
    </source>
</evidence>
<dbReference type="InterPro" id="IPR044595">
    <property type="entry name" value="KMD1-4"/>
</dbReference>
<accession>A0A9D4UAF1</accession>
<dbReference type="AlphaFoldDB" id="A0A9D4UAF1"/>
<dbReference type="GO" id="GO:0080037">
    <property type="term" value="P:negative regulation of cytokinin-activated signaling pathway"/>
    <property type="evidence" value="ECO:0007669"/>
    <property type="project" value="InterPro"/>
</dbReference>
<gene>
    <name evidence="1" type="ORF">GOP47_0020618</name>
</gene>
<dbReference type="Pfam" id="PF01344">
    <property type="entry name" value="Kelch_1"/>
    <property type="match status" value="1"/>
</dbReference>
<dbReference type="EMBL" id="JABFUD020000020">
    <property type="protein sequence ID" value="KAI5063948.1"/>
    <property type="molecule type" value="Genomic_DNA"/>
</dbReference>
<proteinExistence type="predicted"/>